<evidence type="ECO:0000259" key="3">
    <source>
        <dbReference type="PROSITE" id="PS50127"/>
    </source>
</evidence>
<dbReference type="Pfam" id="PF23043">
    <property type="entry name" value="SH3-B_UBE2O"/>
    <property type="match status" value="1"/>
</dbReference>
<dbReference type="Pfam" id="PF00179">
    <property type="entry name" value="UQ_con"/>
    <property type="match status" value="1"/>
</dbReference>
<dbReference type="PANTHER" id="PTHR46116">
    <property type="entry name" value="(E3-INDEPENDENT) E2 UBIQUITIN-CONJUGATING ENZYME"/>
    <property type="match status" value="1"/>
</dbReference>
<dbReference type="PANTHER" id="PTHR46116:SF15">
    <property type="entry name" value="(E3-INDEPENDENT) E2 UBIQUITIN-CONJUGATING ENZYME"/>
    <property type="match status" value="1"/>
</dbReference>
<dbReference type="Gene3D" id="3.10.110.10">
    <property type="entry name" value="Ubiquitin Conjugating Enzyme"/>
    <property type="match status" value="1"/>
</dbReference>
<feature type="domain" description="UBC core" evidence="3">
    <location>
        <begin position="626"/>
        <end position="791"/>
    </location>
</feature>
<gene>
    <name evidence="4" type="ORF">BCR36DRAFT_404553</name>
</gene>
<feature type="non-terminal residue" evidence="4">
    <location>
        <position position="875"/>
    </location>
</feature>
<dbReference type="STRING" id="1754191.A0A1Y1V8Q2"/>
<dbReference type="EMBL" id="MCFH01000022">
    <property type="protein sequence ID" value="ORX49985.1"/>
    <property type="molecule type" value="Genomic_DNA"/>
</dbReference>
<dbReference type="CDD" id="cd23837">
    <property type="entry name" value="UBCc_UBE2O"/>
    <property type="match status" value="1"/>
</dbReference>
<keyword evidence="1" id="KW-0808">Transferase</keyword>
<reference evidence="4 5" key="1">
    <citation type="submission" date="2016-08" db="EMBL/GenBank/DDBJ databases">
        <title>Genomes of anaerobic fungi encode conserved fungal cellulosomes for biomass hydrolysis.</title>
        <authorList>
            <consortium name="DOE Joint Genome Institute"/>
            <person name="Haitjema C.H."/>
            <person name="Gilmore S.P."/>
            <person name="Henske J.K."/>
            <person name="Solomon K.V."/>
            <person name="De Groot R."/>
            <person name="Kuo A."/>
            <person name="Mondo S.J."/>
            <person name="Salamov A.A."/>
            <person name="Labutti K."/>
            <person name="Zhao Z."/>
            <person name="Chiniquy J."/>
            <person name="Barry K."/>
            <person name="Brewer H.M."/>
            <person name="Purvine S.O."/>
            <person name="Wright A.T."/>
            <person name="Boxma B."/>
            <person name="Van Alen T."/>
            <person name="Hackstein J.H."/>
            <person name="Baker S.E."/>
            <person name="Grigoriev I.V."/>
            <person name="O'Malley M.A."/>
        </authorList>
    </citation>
    <scope>NUCLEOTIDE SEQUENCE [LARGE SCALE GENOMIC DNA]</scope>
    <source>
        <strain evidence="5">finn</strain>
    </source>
</reference>
<accession>A0A1Y1V8Q2</accession>
<name>A0A1Y1V8Q2_9FUNG</name>
<dbReference type="Pfam" id="PF23046">
    <property type="entry name" value="tSH3-B_UBE2O"/>
    <property type="match status" value="1"/>
</dbReference>
<sequence>METKQLKSSNFFAEDVVVLKKNEDKIGVVIKTALDEDDEEDMETENIPLQQKHVRVAFMNENENSRDISENKLICIDRCLKLGDIARYPVEKGNKQQTGTVINVKVIADLQATYNENEITILKDIDTIKLINYYDIEEGTCVLLNNWFGIVRNVYDDVYVKFTDGSVCKLSVSNVKIEDKYQESSRFGIERVYAGVKVQALKSDSFKNAQWIKGQYKPSNVTGHVIMTQISKVYVEWQYKNLKVDTKENEAPPPFSIKDVSSLTILRSMHEHQAMCLGCLVQFESKEEAKDYGVETFNDMINPCFKIIKTKSYVDVQWQDGSITKNIDTTELLICYNIDEQDFWPTDYVYLKEEFSKKKALSKVKVGVIKSVNALERVCEVHWLESPDKESLKVETKEQSTYEISSHPLYTQRLGERVIITSDLKPIEKQCKGITKKEAEHDWVGEIVSINDPEHLGRVGVCCCPSRNIHYVFPFQIFTLSDTEEYMHEEYISDSDMGDYVVIEDDDDEYDADKYEGFKSEKVDSMEVDDNEWETEDSEWETEDDEDMISDIEDGPRITEIISDDENKNIKEEEVKKSIDEKIKLELKTAQVNNNNTSDLKSFILLEDPPENHHFIDNENNVINKSFYKTIMKEHKLLSSELPEGEIVVVAFSSRLELLRAIIFGPKDTIYEGAVFMFDICIPGDYPYSPPSVHYYSLTIGMGKLNPNLYEDGKVCLSLLGTWHGKEETEEWTPKSNILQVLLSIQGLVLGVQLPYFNEAGYDKLMQNTEENFTANYYNERAFYLSVHTINQTLNLLNLSNESIFEIFREHIMNYYYSGNNMLKYINEKCQKIIKNSEKNKEGNLNVKKEKLETVSKGCLILLKNEVNYLKSKLE</sequence>
<dbReference type="OrthoDB" id="47801at2759"/>
<dbReference type="SMART" id="SM00212">
    <property type="entry name" value="UBCc"/>
    <property type="match status" value="1"/>
</dbReference>
<evidence type="ECO:0000313" key="4">
    <source>
        <dbReference type="EMBL" id="ORX49985.1"/>
    </source>
</evidence>
<reference evidence="4 5" key="2">
    <citation type="submission" date="2016-08" db="EMBL/GenBank/DDBJ databases">
        <title>Pervasive Adenine N6-methylation of Active Genes in Fungi.</title>
        <authorList>
            <consortium name="DOE Joint Genome Institute"/>
            <person name="Mondo S.J."/>
            <person name="Dannebaum R.O."/>
            <person name="Kuo R.C."/>
            <person name="Labutti K."/>
            <person name="Haridas S."/>
            <person name="Kuo A."/>
            <person name="Salamov A."/>
            <person name="Ahrendt S.R."/>
            <person name="Lipzen A."/>
            <person name="Sullivan W."/>
            <person name="Andreopoulos W.B."/>
            <person name="Clum A."/>
            <person name="Lindquist E."/>
            <person name="Daum C."/>
            <person name="Ramamoorthy G.K."/>
            <person name="Gryganskyi A."/>
            <person name="Culley D."/>
            <person name="Magnuson J.K."/>
            <person name="James T.Y."/>
            <person name="O'Malley M.A."/>
            <person name="Stajich J.E."/>
            <person name="Spatafora J.W."/>
            <person name="Visel A."/>
            <person name="Grigoriev I.V."/>
        </authorList>
    </citation>
    <scope>NUCLEOTIDE SEQUENCE [LARGE SCALE GENOMIC DNA]</scope>
    <source>
        <strain evidence="5">finn</strain>
    </source>
</reference>
<dbReference type="GO" id="GO:0061631">
    <property type="term" value="F:ubiquitin conjugating enzyme activity"/>
    <property type="evidence" value="ECO:0007669"/>
    <property type="project" value="TreeGrafter"/>
</dbReference>
<dbReference type="InterPro" id="IPR016135">
    <property type="entry name" value="UBQ-conjugating_enzyme/RWD"/>
</dbReference>
<protein>
    <recommendedName>
        <fullName evidence="3">UBC core domain-containing protein</fullName>
    </recommendedName>
</protein>
<proteinExistence type="predicted"/>
<organism evidence="4 5">
    <name type="scientific">Piromyces finnis</name>
    <dbReference type="NCBI Taxonomy" id="1754191"/>
    <lineage>
        <taxon>Eukaryota</taxon>
        <taxon>Fungi</taxon>
        <taxon>Fungi incertae sedis</taxon>
        <taxon>Chytridiomycota</taxon>
        <taxon>Chytridiomycota incertae sedis</taxon>
        <taxon>Neocallimastigomycetes</taxon>
        <taxon>Neocallimastigales</taxon>
        <taxon>Neocallimastigaceae</taxon>
        <taxon>Piromyces</taxon>
    </lineage>
</organism>
<dbReference type="SUPFAM" id="SSF54495">
    <property type="entry name" value="UBC-like"/>
    <property type="match status" value="1"/>
</dbReference>
<evidence type="ECO:0000256" key="1">
    <source>
        <dbReference type="ARBA" id="ARBA00022679"/>
    </source>
</evidence>
<dbReference type="Proteomes" id="UP000193719">
    <property type="component" value="Unassembled WGS sequence"/>
</dbReference>
<keyword evidence="2" id="KW-0833">Ubl conjugation pathway</keyword>
<dbReference type="InterPro" id="IPR000608">
    <property type="entry name" value="UBC"/>
</dbReference>
<dbReference type="AlphaFoldDB" id="A0A1Y1V8Q2"/>
<evidence type="ECO:0000313" key="5">
    <source>
        <dbReference type="Proteomes" id="UP000193719"/>
    </source>
</evidence>
<evidence type="ECO:0000256" key="2">
    <source>
        <dbReference type="ARBA" id="ARBA00022786"/>
    </source>
</evidence>
<dbReference type="InterPro" id="IPR057735">
    <property type="entry name" value="UBE2O-like_tSH3-B"/>
</dbReference>
<keyword evidence="5" id="KW-1185">Reference proteome</keyword>
<dbReference type="PROSITE" id="PS50127">
    <property type="entry name" value="UBC_2"/>
    <property type="match status" value="1"/>
</dbReference>
<comment type="caution">
    <text evidence="4">The sequence shown here is derived from an EMBL/GenBank/DDBJ whole genome shotgun (WGS) entry which is preliminary data.</text>
</comment>
<dbReference type="InterPro" id="IPR057733">
    <property type="entry name" value="UBE2O-like_SH3-B"/>
</dbReference>